<proteinExistence type="inferred from homology"/>
<dbReference type="AlphaFoldDB" id="A0A369A7Q9"/>
<dbReference type="InterPro" id="IPR005886">
    <property type="entry name" value="UDP_G4E"/>
</dbReference>
<comment type="similarity">
    <text evidence="4 9">Belongs to the NAD(P)-dependent epimerase/dehydratase family.</text>
</comment>
<comment type="caution">
    <text evidence="11">The sequence shown here is derived from an EMBL/GenBank/DDBJ whole genome shotgun (WGS) entry which is preliminary data.</text>
</comment>
<evidence type="ECO:0000256" key="1">
    <source>
        <dbReference type="ARBA" id="ARBA00000083"/>
    </source>
</evidence>
<dbReference type="RefSeq" id="WP_037360088.1">
    <property type="nucleotide sequence ID" value="NZ_BHZF01000001.1"/>
</dbReference>
<evidence type="ECO:0000256" key="7">
    <source>
        <dbReference type="ARBA" id="ARBA00023027"/>
    </source>
</evidence>
<dbReference type="PANTHER" id="PTHR43725">
    <property type="entry name" value="UDP-GLUCOSE 4-EPIMERASE"/>
    <property type="match status" value="1"/>
</dbReference>
<keyword evidence="12" id="KW-1185">Reference proteome</keyword>
<evidence type="ECO:0000256" key="2">
    <source>
        <dbReference type="ARBA" id="ARBA00001911"/>
    </source>
</evidence>
<dbReference type="GO" id="GO:0005829">
    <property type="term" value="C:cytosol"/>
    <property type="evidence" value="ECO:0007669"/>
    <property type="project" value="TreeGrafter"/>
</dbReference>
<keyword evidence="8 9" id="KW-0413">Isomerase</keyword>
<evidence type="ECO:0000256" key="4">
    <source>
        <dbReference type="ARBA" id="ARBA00007637"/>
    </source>
</evidence>
<dbReference type="CDD" id="cd05247">
    <property type="entry name" value="UDP_G4E_1_SDR_e"/>
    <property type="match status" value="1"/>
</dbReference>
<dbReference type="PRINTS" id="PR01713">
    <property type="entry name" value="NUCEPIMERASE"/>
</dbReference>
<dbReference type="Gene3D" id="3.40.50.720">
    <property type="entry name" value="NAD(P)-binding Rossmann-like Domain"/>
    <property type="match status" value="1"/>
</dbReference>
<comment type="cofactor">
    <cofactor evidence="2 9">
        <name>NAD(+)</name>
        <dbReference type="ChEBI" id="CHEBI:57540"/>
    </cofactor>
</comment>
<evidence type="ECO:0000256" key="3">
    <source>
        <dbReference type="ARBA" id="ARBA00004947"/>
    </source>
</evidence>
<dbReference type="GO" id="GO:0006012">
    <property type="term" value="P:galactose metabolic process"/>
    <property type="evidence" value="ECO:0007669"/>
    <property type="project" value="UniProtKB-UniPathway"/>
</dbReference>
<dbReference type="Proteomes" id="UP000253517">
    <property type="component" value="Unassembled WGS sequence"/>
</dbReference>
<evidence type="ECO:0000256" key="9">
    <source>
        <dbReference type="RuleBase" id="RU366046"/>
    </source>
</evidence>
<sequence>MNKKILVTGGLGYIGSHTAVQLIEYGFEPIIIDNLSESPIEVKDKIEKVIGRSVIFERVEMCDKSEMARLFEKYPDMVGAIHFAAYLLVNESVEKPLKYYYNNLVSTINLLEEMGRRGIRNVVFSSSCTVYGNPDKLPVSEDAPIKPAESPYGNTKKMSEEILRDFAATGAVDVISLRYFNPIGAHDSGIIGEFQDGPPHHLVPYITETAIGKRTELKIFGGDYNTPDGTCIRDYIHVVDIADAHIYALNRMLEDKMEKAFEVYNLGTGEGYSVLQMVKAFEEATGIKIPYRIVDRRPGDVEAVYADTKLANEKLGWKAKYSLVDMLRSAWNFEQKLHSK</sequence>
<organism evidence="11 12">
    <name type="scientific">Schleiferia thermophila</name>
    <dbReference type="NCBI Taxonomy" id="884107"/>
    <lineage>
        <taxon>Bacteria</taxon>
        <taxon>Pseudomonadati</taxon>
        <taxon>Bacteroidota</taxon>
        <taxon>Flavobacteriia</taxon>
        <taxon>Flavobacteriales</taxon>
        <taxon>Schleiferiaceae</taxon>
        <taxon>Schleiferia</taxon>
    </lineage>
</organism>
<name>A0A369A7Q9_9FLAO</name>
<dbReference type="Pfam" id="PF16363">
    <property type="entry name" value="GDP_Man_Dehyd"/>
    <property type="match status" value="1"/>
</dbReference>
<protein>
    <recommendedName>
        <fullName evidence="6 9">UDP-glucose 4-epimerase</fullName>
        <ecNumber evidence="5 9">5.1.3.2</ecNumber>
    </recommendedName>
</protein>
<dbReference type="GO" id="GO:0003978">
    <property type="term" value="F:UDP-glucose 4-epimerase activity"/>
    <property type="evidence" value="ECO:0007669"/>
    <property type="project" value="UniProtKB-UniRule"/>
</dbReference>
<evidence type="ECO:0000256" key="5">
    <source>
        <dbReference type="ARBA" id="ARBA00013189"/>
    </source>
</evidence>
<comment type="pathway">
    <text evidence="3 9">Carbohydrate metabolism; galactose metabolism.</text>
</comment>
<comment type="catalytic activity">
    <reaction evidence="1 9">
        <text>UDP-alpha-D-glucose = UDP-alpha-D-galactose</text>
        <dbReference type="Rhea" id="RHEA:22168"/>
        <dbReference type="ChEBI" id="CHEBI:58885"/>
        <dbReference type="ChEBI" id="CHEBI:66914"/>
        <dbReference type="EC" id="5.1.3.2"/>
    </reaction>
</comment>
<dbReference type="EMBL" id="QPJS01000001">
    <property type="protein sequence ID" value="RCX05183.1"/>
    <property type="molecule type" value="Genomic_DNA"/>
</dbReference>
<feature type="domain" description="NAD(P)-binding" evidence="10">
    <location>
        <begin position="6"/>
        <end position="328"/>
    </location>
</feature>
<dbReference type="InterPro" id="IPR036291">
    <property type="entry name" value="NAD(P)-bd_dom_sf"/>
</dbReference>
<evidence type="ECO:0000313" key="11">
    <source>
        <dbReference type="EMBL" id="RCX05183.1"/>
    </source>
</evidence>
<keyword evidence="7 9" id="KW-0520">NAD</keyword>
<dbReference type="PANTHER" id="PTHR43725:SF47">
    <property type="entry name" value="UDP-GLUCOSE 4-EPIMERASE"/>
    <property type="match status" value="1"/>
</dbReference>
<gene>
    <name evidence="11" type="ORF">DES35_101466</name>
</gene>
<dbReference type="SUPFAM" id="SSF51735">
    <property type="entry name" value="NAD(P)-binding Rossmann-fold domains"/>
    <property type="match status" value="1"/>
</dbReference>
<dbReference type="NCBIfam" id="TIGR01179">
    <property type="entry name" value="galE"/>
    <property type="match status" value="1"/>
</dbReference>
<evidence type="ECO:0000313" key="12">
    <source>
        <dbReference type="Proteomes" id="UP000253517"/>
    </source>
</evidence>
<evidence type="ECO:0000256" key="8">
    <source>
        <dbReference type="ARBA" id="ARBA00023235"/>
    </source>
</evidence>
<evidence type="ECO:0000259" key="10">
    <source>
        <dbReference type="Pfam" id="PF16363"/>
    </source>
</evidence>
<dbReference type="InterPro" id="IPR016040">
    <property type="entry name" value="NAD(P)-bd_dom"/>
</dbReference>
<evidence type="ECO:0000256" key="6">
    <source>
        <dbReference type="ARBA" id="ARBA00018569"/>
    </source>
</evidence>
<keyword evidence="9" id="KW-0119">Carbohydrate metabolism</keyword>
<dbReference type="Gene3D" id="3.90.25.10">
    <property type="entry name" value="UDP-galactose 4-epimerase, domain 1"/>
    <property type="match status" value="1"/>
</dbReference>
<reference evidence="11 12" key="1">
    <citation type="submission" date="2018-07" db="EMBL/GenBank/DDBJ databases">
        <title>Genomic Encyclopedia of Type Strains, Phase IV (KMG-IV): sequencing the most valuable type-strain genomes for metagenomic binning, comparative biology and taxonomic classification.</title>
        <authorList>
            <person name="Goeker M."/>
        </authorList>
    </citation>
    <scope>NUCLEOTIDE SEQUENCE [LARGE SCALE GENOMIC DNA]</scope>
    <source>
        <strain evidence="11 12">DSM 21410</strain>
    </source>
</reference>
<dbReference type="UniPathway" id="UPA00214"/>
<accession>A0A369A7Q9</accession>
<comment type="subunit">
    <text evidence="9">Homodimer.</text>
</comment>
<dbReference type="EC" id="5.1.3.2" evidence="5 9"/>